<dbReference type="GO" id="GO:0003700">
    <property type="term" value="F:DNA-binding transcription factor activity"/>
    <property type="evidence" value="ECO:0007669"/>
    <property type="project" value="TreeGrafter"/>
</dbReference>
<dbReference type="InterPro" id="IPR001647">
    <property type="entry name" value="HTH_TetR"/>
</dbReference>
<feature type="domain" description="HTH tetR-type" evidence="7">
    <location>
        <begin position="63"/>
        <end position="123"/>
    </location>
</feature>
<dbReference type="InterPro" id="IPR036271">
    <property type="entry name" value="Tet_transcr_reg_TetR-rel_C_sf"/>
</dbReference>
<dbReference type="PANTHER" id="PTHR30055">
    <property type="entry name" value="HTH-TYPE TRANSCRIPTIONAL REGULATOR RUTR"/>
    <property type="match status" value="1"/>
</dbReference>
<feature type="compositionally biased region" description="Basic and acidic residues" evidence="6">
    <location>
        <begin position="41"/>
        <end position="57"/>
    </location>
</feature>
<dbReference type="PROSITE" id="PS50977">
    <property type="entry name" value="HTH_TETR_2"/>
    <property type="match status" value="1"/>
</dbReference>
<evidence type="ECO:0000313" key="8">
    <source>
        <dbReference type="EMBL" id="BDG58975.1"/>
    </source>
</evidence>
<dbReference type="Pfam" id="PF00440">
    <property type="entry name" value="TetR_N"/>
    <property type="match status" value="1"/>
</dbReference>
<reference evidence="8" key="1">
    <citation type="submission" date="2022-03" db="EMBL/GenBank/DDBJ databases">
        <title>Complete genome sequence of Caldinitratiruptor microaerophilus.</title>
        <authorList>
            <person name="Mukaiyama R."/>
            <person name="Nishiyama T."/>
            <person name="Ueda K."/>
        </authorList>
    </citation>
    <scope>NUCLEOTIDE SEQUENCE</scope>
    <source>
        <strain evidence="8">JCM 16183</strain>
    </source>
</reference>
<evidence type="ECO:0000256" key="6">
    <source>
        <dbReference type="SAM" id="MobiDB-lite"/>
    </source>
</evidence>
<dbReference type="InterPro" id="IPR023772">
    <property type="entry name" value="DNA-bd_HTH_TetR-type_CS"/>
</dbReference>
<keyword evidence="4" id="KW-0804">Transcription</keyword>
<dbReference type="SUPFAM" id="SSF46689">
    <property type="entry name" value="Homeodomain-like"/>
    <property type="match status" value="1"/>
</dbReference>
<dbReference type="InterPro" id="IPR041490">
    <property type="entry name" value="KstR2_TetR_C"/>
</dbReference>
<feature type="DNA-binding region" description="H-T-H motif" evidence="5">
    <location>
        <begin position="86"/>
        <end position="105"/>
    </location>
</feature>
<dbReference type="GO" id="GO:0000976">
    <property type="term" value="F:transcription cis-regulatory region binding"/>
    <property type="evidence" value="ECO:0007669"/>
    <property type="project" value="TreeGrafter"/>
</dbReference>
<evidence type="ECO:0000256" key="1">
    <source>
        <dbReference type="ARBA" id="ARBA00022491"/>
    </source>
</evidence>
<dbReference type="EMBL" id="AP025628">
    <property type="protein sequence ID" value="BDG58975.1"/>
    <property type="molecule type" value="Genomic_DNA"/>
</dbReference>
<evidence type="ECO:0000256" key="4">
    <source>
        <dbReference type="ARBA" id="ARBA00023163"/>
    </source>
</evidence>
<evidence type="ECO:0000256" key="3">
    <source>
        <dbReference type="ARBA" id="ARBA00023125"/>
    </source>
</evidence>
<keyword evidence="1" id="KW-0678">Repressor</keyword>
<accession>A0AA35CKG8</accession>
<dbReference type="PANTHER" id="PTHR30055:SF175">
    <property type="entry name" value="HTH-TYPE TRANSCRIPTIONAL REPRESSOR KSTR2"/>
    <property type="match status" value="1"/>
</dbReference>
<keyword evidence="9" id="KW-1185">Reference proteome</keyword>
<dbReference type="Proteomes" id="UP001163687">
    <property type="component" value="Chromosome"/>
</dbReference>
<dbReference type="RefSeq" id="WP_264843098.1">
    <property type="nucleotide sequence ID" value="NZ_AP025628.1"/>
</dbReference>
<organism evidence="8 9">
    <name type="scientific">Caldinitratiruptor microaerophilus</name>
    <dbReference type="NCBI Taxonomy" id="671077"/>
    <lineage>
        <taxon>Bacteria</taxon>
        <taxon>Bacillati</taxon>
        <taxon>Bacillota</taxon>
        <taxon>Clostridia</taxon>
        <taxon>Eubacteriales</taxon>
        <taxon>Symbiobacteriaceae</taxon>
        <taxon>Caldinitratiruptor</taxon>
    </lineage>
</organism>
<dbReference type="KEGG" id="cmic:caldi_00650"/>
<evidence type="ECO:0000256" key="5">
    <source>
        <dbReference type="PROSITE-ProRule" id="PRU00335"/>
    </source>
</evidence>
<protein>
    <recommendedName>
        <fullName evidence="7">HTH tetR-type domain-containing protein</fullName>
    </recommendedName>
</protein>
<evidence type="ECO:0000259" key="7">
    <source>
        <dbReference type="PROSITE" id="PS50977"/>
    </source>
</evidence>
<gene>
    <name evidence="8" type="ORF">caldi_00650</name>
</gene>
<proteinExistence type="predicted"/>
<evidence type="ECO:0000256" key="2">
    <source>
        <dbReference type="ARBA" id="ARBA00023015"/>
    </source>
</evidence>
<dbReference type="InterPro" id="IPR009057">
    <property type="entry name" value="Homeodomain-like_sf"/>
</dbReference>
<name>A0AA35CKG8_9FIRM</name>
<dbReference type="AlphaFoldDB" id="A0AA35CKG8"/>
<sequence length="251" mass="27809">MSPEPDRTGGNGGAPGELASTGRSVEAGHRRVTGNRGRLPPGDRGERAIRTPKGTEKRAHRRAPREQEIRQAALRLFREKGYHATSIQDLARAVGLQKASLYYYFSTKEELLAGIAAEAITRYTGSLEQIATGPGSAREKLQAAIRNHLVTLAAHRDLVTIYLRDSYALTPEQQEPVRREGRRYVELFERIIREGIETGDFASEDPKMAALAVVGACNWFYTWFDEGGRLSPEAIAERFAATFLDGLAARR</sequence>
<evidence type="ECO:0000313" key="9">
    <source>
        <dbReference type="Proteomes" id="UP001163687"/>
    </source>
</evidence>
<dbReference type="Gene3D" id="1.10.10.60">
    <property type="entry name" value="Homeodomain-like"/>
    <property type="match status" value="1"/>
</dbReference>
<dbReference type="SUPFAM" id="SSF48498">
    <property type="entry name" value="Tetracyclin repressor-like, C-terminal domain"/>
    <property type="match status" value="1"/>
</dbReference>
<dbReference type="Gene3D" id="1.10.357.10">
    <property type="entry name" value="Tetracycline Repressor, domain 2"/>
    <property type="match status" value="1"/>
</dbReference>
<dbReference type="PROSITE" id="PS01081">
    <property type="entry name" value="HTH_TETR_1"/>
    <property type="match status" value="1"/>
</dbReference>
<keyword evidence="3 5" id="KW-0238">DNA-binding</keyword>
<dbReference type="PRINTS" id="PR00455">
    <property type="entry name" value="HTHTETR"/>
</dbReference>
<dbReference type="Pfam" id="PF17932">
    <property type="entry name" value="TetR_C_24"/>
    <property type="match status" value="1"/>
</dbReference>
<dbReference type="InterPro" id="IPR050109">
    <property type="entry name" value="HTH-type_TetR-like_transc_reg"/>
</dbReference>
<keyword evidence="2" id="KW-0805">Transcription regulation</keyword>
<feature type="region of interest" description="Disordered" evidence="6">
    <location>
        <begin position="1"/>
        <end position="66"/>
    </location>
</feature>